<protein>
    <recommendedName>
        <fullName evidence="3">DUF2200 family protein</fullName>
    </recommendedName>
</protein>
<evidence type="ECO:0000313" key="1">
    <source>
        <dbReference type="EMBL" id="AKK03679.1"/>
    </source>
</evidence>
<proteinExistence type="predicted"/>
<dbReference type="EMBL" id="CP011541">
    <property type="protein sequence ID" value="AKK03679.1"/>
    <property type="molecule type" value="Genomic_DNA"/>
</dbReference>
<organism evidence="1 2">
    <name type="scientific">Corynebacterium epidermidicanis</name>
    <dbReference type="NCBI Taxonomy" id="1050174"/>
    <lineage>
        <taxon>Bacteria</taxon>
        <taxon>Bacillati</taxon>
        <taxon>Actinomycetota</taxon>
        <taxon>Actinomycetes</taxon>
        <taxon>Mycobacteriales</taxon>
        <taxon>Corynebacteriaceae</taxon>
        <taxon>Corynebacterium</taxon>
    </lineage>
</organism>
<dbReference type="InterPro" id="IPR023204">
    <property type="entry name" value="SP1917_dom_sf"/>
</dbReference>
<evidence type="ECO:0000313" key="2">
    <source>
        <dbReference type="Proteomes" id="UP000035368"/>
    </source>
</evidence>
<dbReference type="Proteomes" id="UP000035368">
    <property type="component" value="Chromosome"/>
</dbReference>
<evidence type="ECO:0008006" key="3">
    <source>
        <dbReference type="Google" id="ProtNLM"/>
    </source>
</evidence>
<name>A0A0G3GRD8_9CORY</name>
<dbReference type="Gene3D" id="1.10.8.290">
    <property type="entry name" value="uncharacterized protein sp1917 domain"/>
    <property type="match status" value="1"/>
</dbReference>
<dbReference type="PATRIC" id="fig|1050174.4.peg.1843"/>
<dbReference type="KEGG" id="cei:CEPID_09165"/>
<reference evidence="1 2" key="1">
    <citation type="submission" date="2015-05" db="EMBL/GenBank/DDBJ databases">
        <title>Complete genome sequence of Corynebacterium epidermidicanis DSM 45586, isolated from the skin of a dog suffering from pruritus.</title>
        <authorList>
            <person name="Ruckert C."/>
            <person name="Albersmeier A."/>
            <person name="Winkler A."/>
            <person name="Tauch A."/>
        </authorList>
    </citation>
    <scope>NUCLEOTIDE SEQUENCE [LARGE SCALE GENOMIC DNA]</scope>
    <source>
        <strain evidence="1 2">DSM 45586</strain>
    </source>
</reference>
<sequence>MSETTKTSDEKAAAKLERVYNLRFAEIYRLYLAKVERKGRTREDLDEVLMWLTGYSQEQLQQHANSDLTLRELCAQAPVLQQTVPTITGVICGYRVENIEDPLMQQIRAMDKVVDELAKGKALAKIKRDLA</sequence>
<dbReference type="InterPro" id="IPR014580">
    <property type="entry name" value="UCP033199"/>
</dbReference>
<dbReference type="AlphaFoldDB" id="A0A0G3GRD8"/>
<dbReference type="Pfam" id="PF09966">
    <property type="entry name" value="DUF2200"/>
    <property type="match status" value="1"/>
</dbReference>
<dbReference type="RefSeq" id="WP_047240671.1">
    <property type="nucleotide sequence ID" value="NZ_CP011541.1"/>
</dbReference>
<accession>A0A0G3GRD8</accession>
<keyword evidence="2" id="KW-1185">Reference proteome</keyword>
<gene>
    <name evidence="1" type="ORF">CEPID_09165</name>
</gene>
<dbReference type="OrthoDB" id="3192540at2"/>